<dbReference type="GO" id="GO:0006508">
    <property type="term" value="P:proteolysis"/>
    <property type="evidence" value="ECO:0007669"/>
    <property type="project" value="UniProtKB-KW"/>
</dbReference>
<evidence type="ECO:0000256" key="12">
    <source>
        <dbReference type="HAMAP-Rule" id="MF_00015"/>
    </source>
</evidence>
<evidence type="ECO:0000313" key="16">
    <source>
        <dbReference type="EMBL" id="TLD42353.1"/>
    </source>
</evidence>
<protein>
    <recommendedName>
        <fullName evidence="12">LexA repressor</fullName>
        <ecNumber evidence="12">3.4.21.88</ecNumber>
    </recommendedName>
</protein>
<dbReference type="InterPro" id="IPR015927">
    <property type="entry name" value="Peptidase_S24_S26A/B/C"/>
</dbReference>
<evidence type="ECO:0000256" key="3">
    <source>
        <dbReference type="ARBA" id="ARBA00022705"/>
    </source>
</evidence>
<feature type="domain" description="Peptidase S24/S26A/S26B/S26C" evidence="14">
    <location>
        <begin position="91"/>
        <end position="206"/>
    </location>
</feature>
<keyword evidence="2 12" id="KW-0678">Repressor</keyword>
<sequence>MNTNKSKSVNASLTKKQSEFFSFLKEYLQEKGYPPTVREMMQGLELSSTNIVRKYLDILERKGYIRRQFNSPRAIEIVEMASRNREFRSVPIVGRIRAGTPHPVIEDIEGYLSIDKSICRSNNTFLLKVVGDSMIDAHIQEGDFVLVKPQPVANNGDIVVAIINGEATIKRFYKKGDTVQLKPEHPTMKPIILKEGQADVHIVGKVTTVIRQLEK</sequence>
<dbReference type="Proteomes" id="UP000319783">
    <property type="component" value="Unassembled WGS sequence"/>
</dbReference>
<dbReference type="InterPro" id="IPR036390">
    <property type="entry name" value="WH_DNA-bd_sf"/>
</dbReference>
<comment type="subunit">
    <text evidence="12">Homodimer.</text>
</comment>
<proteinExistence type="inferred from homology"/>
<dbReference type="AlphaFoldDB" id="A0A533QCA1"/>
<dbReference type="Pfam" id="PF01726">
    <property type="entry name" value="LexA_DNA_bind"/>
    <property type="match status" value="1"/>
</dbReference>
<evidence type="ECO:0000256" key="8">
    <source>
        <dbReference type="ARBA" id="ARBA00023125"/>
    </source>
</evidence>
<evidence type="ECO:0000256" key="9">
    <source>
        <dbReference type="ARBA" id="ARBA00023163"/>
    </source>
</evidence>
<dbReference type="InterPro" id="IPR039418">
    <property type="entry name" value="LexA-like"/>
</dbReference>
<dbReference type="FunFam" id="2.10.109.10:FF:000001">
    <property type="entry name" value="LexA repressor"/>
    <property type="match status" value="1"/>
</dbReference>
<evidence type="ECO:0000256" key="6">
    <source>
        <dbReference type="ARBA" id="ARBA00022813"/>
    </source>
</evidence>
<dbReference type="GO" id="GO:0004252">
    <property type="term" value="F:serine-type endopeptidase activity"/>
    <property type="evidence" value="ECO:0007669"/>
    <property type="project" value="UniProtKB-UniRule"/>
</dbReference>
<dbReference type="CDD" id="cd06529">
    <property type="entry name" value="S24_LexA-like"/>
    <property type="match status" value="1"/>
</dbReference>
<dbReference type="GO" id="GO:0009432">
    <property type="term" value="P:SOS response"/>
    <property type="evidence" value="ECO:0007669"/>
    <property type="project" value="UniProtKB-UniRule"/>
</dbReference>
<dbReference type="PANTHER" id="PTHR33516">
    <property type="entry name" value="LEXA REPRESSOR"/>
    <property type="match status" value="1"/>
</dbReference>
<dbReference type="Pfam" id="PF00717">
    <property type="entry name" value="Peptidase_S24"/>
    <property type="match status" value="1"/>
</dbReference>
<dbReference type="PRINTS" id="PR00726">
    <property type="entry name" value="LEXASERPTASE"/>
</dbReference>
<evidence type="ECO:0000256" key="4">
    <source>
        <dbReference type="ARBA" id="ARBA00022763"/>
    </source>
</evidence>
<keyword evidence="16" id="KW-0645">Protease</keyword>
<evidence type="ECO:0000259" key="14">
    <source>
        <dbReference type="Pfam" id="PF00717"/>
    </source>
</evidence>
<feature type="DNA-binding region" description="H-T-H motif" evidence="12">
    <location>
        <begin position="37"/>
        <end position="57"/>
    </location>
</feature>
<comment type="function">
    <text evidence="12">Represses a number of genes involved in the response to DNA damage (SOS response), including recA and lexA. In the presence of single-stranded DNA, RecA interacts with LexA causing an autocatalytic cleavage which disrupts the DNA-binding part of LexA, leading to derepression of the SOS regulon and eventually DNA repair.</text>
</comment>
<evidence type="ECO:0000313" key="17">
    <source>
        <dbReference type="Proteomes" id="UP000319783"/>
    </source>
</evidence>
<keyword evidence="7 12" id="KW-0805">Transcription regulation</keyword>
<dbReference type="PANTHER" id="PTHR33516:SF2">
    <property type="entry name" value="LEXA REPRESSOR-RELATED"/>
    <property type="match status" value="1"/>
</dbReference>
<dbReference type="GO" id="GO:0003677">
    <property type="term" value="F:DNA binding"/>
    <property type="evidence" value="ECO:0007669"/>
    <property type="project" value="UniProtKB-UniRule"/>
</dbReference>
<evidence type="ECO:0000256" key="5">
    <source>
        <dbReference type="ARBA" id="ARBA00022801"/>
    </source>
</evidence>
<evidence type="ECO:0000256" key="7">
    <source>
        <dbReference type="ARBA" id="ARBA00023015"/>
    </source>
</evidence>
<feature type="domain" description="LexA repressor DNA-binding" evidence="15">
    <location>
        <begin position="12"/>
        <end position="74"/>
    </location>
</feature>
<comment type="catalytic activity">
    <reaction evidence="12">
        <text>Hydrolysis of Ala-|-Gly bond in repressor LexA.</text>
        <dbReference type="EC" id="3.4.21.88"/>
    </reaction>
</comment>
<reference evidence="16 17" key="1">
    <citation type="submission" date="2019-04" db="EMBL/GenBank/DDBJ databases">
        <title>Genome of a novel bacterium Candidatus Jettenia ecosi reconstructed from metagenome of an anammox bioreactor.</title>
        <authorList>
            <person name="Mardanov A.V."/>
            <person name="Beletsky A.V."/>
            <person name="Ravin N.V."/>
            <person name="Botchkova E.A."/>
            <person name="Litti Y.V."/>
            <person name="Nozhevnikova A.N."/>
        </authorList>
    </citation>
    <scope>NUCLEOTIDE SEQUENCE [LARGE SCALE GENOMIC DNA]</scope>
    <source>
        <strain evidence="16">J2</strain>
    </source>
</reference>
<dbReference type="InterPro" id="IPR036388">
    <property type="entry name" value="WH-like_DNA-bd_sf"/>
</dbReference>
<dbReference type="EC" id="3.4.21.88" evidence="12"/>
<evidence type="ECO:0000256" key="11">
    <source>
        <dbReference type="ARBA" id="ARBA00023236"/>
    </source>
</evidence>
<dbReference type="HAMAP" id="MF_00015">
    <property type="entry name" value="LexA"/>
    <property type="match status" value="1"/>
</dbReference>
<name>A0A533QCA1_9BACT</name>
<keyword evidence="8 12" id="KW-0238">DNA-binding</keyword>
<dbReference type="InterPro" id="IPR006197">
    <property type="entry name" value="Peptidase_S24_LexA"/>
</dbReference>
<dbReference type="GO" id="GO:0045892">
    <property type="term" value="P:negative regulation of DNA-templated transcription"/>
    <property type="evidence" value="ECO:0007669"/>
    <property type="project" value="UniProtKB-UniRule"/>
</dbReference>
<dbReference type="InterPro" id="IPR006200">
    <property type="entry name" value="LexA"/>
</dbReference>
<evidence type="ECO:0000256" key="2">
    <source>
        <dbReference type="ARBA" id="ARBA00022491"/>
    </source>
</evidence>
<comment type="similarity">
    <text evidence="1 12 13">Belongs to the peptidase S24 family.</text>
</comment>
<evidence type="ECO:0000256" key="1">
    <source>
        <dbReference type="ARBA" id="ARBA00007484"/>
    </source>
</evidence>
<gene>
    <name evidence="12" type="primary">lexA</name>
    <name evidence="16" type="ORF">JETT_1287</name>
</gene>
<dbReference type="GO" id="GO:0006260">
    <property type="term" value="P:DNA replication"/>
    <property type="evidence" value="ECO:0007669"/>
    <property type="project" value="UniProtKB-UniRule"/>
</dbReference>
<keyword evidence="5 12" id="KW-0378">Hydrolase</keyword>
<dbReference type="EMBL" id="SULG01000021">
    <property type="protein sequence ID" value="TLD42353.1"/>
    <property type="molecule type" value="Genomic_DNA"/>
</dbReference>
<evidence type="ECO:0000259" key="15">
    <source>
        <dbReference type="Pfam" id="PF01726"/>
    </source>
</evidence>
<feature type="active site" description="For autocatalytic cleavage activity" evidence="12">
    <location>
        <position position="133"/>
    </location>
</feature>
<keyword evidence="4 12" id="KW-0227">DNA damage</keyword>
<dbReference type="InterPro" id="IPR006199">
    <property type="entry name" value="LexA_DNA-bd_dom"/>
</dbReference>
<organism evidence="16 17">
    <name type="scientific">Candidatus Jettenia ecosi</name>
    <dbReference type="NCBI Taxonomy" id="2494326"/>
    <lineage>
        <taxon>Bacteria</taxon>
        <taxon>Pseudomonadati</taxon>
        <taxon>Planctomycetota</taxon>
        <taxon>Candidatus Brocadiia</taxon>
        <taxon>Candidatus Brocadiales</taxon>
        <taxon>Candidatus Brocadiaceae</taxon>
        <taxon>Candidatus Jettenia</taxon>
    </lineage>
</organism>
<dbReference type="NCBIfam" id="TIGR00498">
    <property type="entry name" value="lexA"/>
    <property type="match status" value="1"/>
</dbReference>
<dbReference type="SUPFAM" id="SSF46785">
    <property type="entry name" value="Winged helix' DNA-binding domain"/>
    <property type="match status" value="1"/>
</dbReference>
<evidence type="ECO:0000256" key="13">
    <source>
        <dbReference type="RuleBase" id="RU003991"/>
    </source>
</evidence>
<keyword evidence="6 12" id="KW-0068">Autocatalytic cleavage</keyword>
<keyword evidence="11 12" id="KW-0742">SOS response</keyword>
<feature type="active site" description="For autocatalytic cleavage activity" evidence="12">
    <location>
        <position position="170"/>
    </location>
</feature>
<dbReference type="SUPFAM" id="SSF51306">
    <property type="entry name" value="LexA/Signal peptidase"/>
    <property type="match status" value="1"/>
</dbReference>
<evidence type="ECO:0000256" key="10">
    <source>
        <dbReference type="ARBA" id="ARBA00023204"/>
    </source>
</evidence>
<feature type="site" description="Cleavage; by autolysis" evidence="12">
    <location>
        <begin position="98"/>
        <end position="99"/>
    </location>
</feature>
<dbReference type="Gene3D" id="1.10.10.10">
    <property type="entry name" value="Winged helix-like DNA-binding domain superfamily/Winged helix DNA-binding domain"/>
    <property type="match status" value="1"/>
</dbReference>
<keyword evidence="10 12" id="KW-0234">DNA repair</keyword>
<dbReference type="InterPro" id="IPR050077">
    <property type="entry name" value="LexA_repressor"/>
</dbReference>
<keyword evidence="9 12" id="KW-0804">Transcription</keyword>
<accession>A0A533QCA1</accession>
<dbReference type="Gene3D" id="2.10.109.10">
    <property type="entry name" value="Umud Fragment, subunit A"/>
    <property type="match status" value="1"/>
</dbReference>
<dbReference type="InterPro" id="IPR036286">
    <property type="entry name" value="LexA/Signal_pep-like_sf"/>
</dbReference>
<comment type="caution">
    <text evidence="16">The sequence shown here is derived from an EMBL/GenBank/DDBJ whole genome shotgun (WGS) entry which is preliminary data.</text>
</comment>
<keyword evidence="3 12" id="KW-0235">DNA replication</keyword>
<dbReference type="GO" id="GO:0006281">
    <property type="term" value="P:DNA repair"/>
    <property type="evidence" value="ECO:0007669"/>
    <property type="project" value="UniProtKB-UniRule"/>
</dbReference>